<dbReference type="Proteomes" id="UP000681722">
    <property type="component" value="Unassembled WGS sequence"/>
</dbReference>
<dbReference type="EMBL" id="CAJNOQ010002335">
    <property type="protein sequence ID" value="CAF0952580.1"/>
    <property type="molecule type" value="Genomic_DNA"/>
</dbReference>
<evidence type="ECO:0000313" key="1">
    <source>
        <dbReference type="EMBL" id="CAF0952580.1"/>
    </source>
</evidence>
<evidence type="ECO:0000313" key="3">
    <source>
        <dbReference type="Proteomes" id="UP000663829"/>
    </source>
</evidence>
<proteinExistence type="predicted"/>
<organism evidence="1 3">
    <name type="scientific">Didymodactylos carnosus</name>
    <dbReference type="NCBI Taxonomy" id="1234261"/>
    <lineage>
        <taxon>Eukaryota</taxon>
        <taxon>Metazoa</taxon>
        <taxon>Spiralia</taxon>
        <taxon>Gnathifera</taxon>
        <taxon>Rotifera</taxon>
        <taxon>Eurotatoria</taxon>
        <taxon>Bdelloidea</taxon>
        <taxon>Philodinida</taxon>
        <taxon>Philodinidae</taxon>
        <taxon>Didymodactylos</taxon>
    </lineage>
</organism>
<dbReference type="AlphaFoldDB" id="A0A814DG53"/>
<name>A0A814DG53_9BILA</name>
<dbReference type="EMBL" id="CAJOBC010002334">
    <property type="protein sequence ID" value="CAF3728131.1"/>
    <property type="molecule type" value="Genomic_DNA"/>
</dbReference>
<keyword evidence="3" id="KW-1185">Reference proteome</keyword>
<comment type="caution">
    <text evidence="1">The sequence shown here is derived from an EMBL/GenBank/DDBJ whole genome shotgun (WGS) entry which is preliminary data.</text>
</comment>
<dbReference type="SUPFAM" id="SSF49777">
    <property type="entry name" value="PEBP-like"/>
    <property type="match status" value="1"/>
</dbReference>
<gene>
    <name evidence="1" type="ORF">GPM918_LOCUS11327</name>
    <name evidence="2" type="ORF">SRO942_LOCUS11326</name>
</gene>
<reference evidence="1" key="1">
    <citation type="submission" date="2021-02" db="EMBL/GenBank/DDBJ databases">
        <authorList>
            <person name="Nowell W R."/>
        </authorList>
    </citation>
    <scope>NUCLEOTIDE SEQUENCE</scope>
</reference>
<sequence>MPSYQRDLSFSTLMCLKTVLEKRLRANVLHVREQMKRSEPSTTIYQIDFNLTVWFKTLPIWLSSIFNLNHITDSKYRSTVTIKSDTNVTNSDYYSILVLDIGNNDILSSPNGTDHDSLPYLHWMMVNIHYEKNDRDANNETSSNEVSIYESPAKVKHKYVARFYNQKSGRIVRTTIKLDDYTGQYKESNRKKFKLEQFEQKYALELLAFITFTIKETR</sequence>
<dbReference type="InterPro" id="IPR036610">
    <property type="entry name" value="PEBP-like_sf"/>
</dbReference>
<evidence type="ECO:0000313" key="2">
    <source>
        <dbReference type="EMBL" id="CAF3728131.1"/>
    </source>
</evidence>
<dbReference type="Proteomes" id="UP000663829">
    <property type="component" value="Unassembled WGS sequence"/>
</dbReference>
<dbReference type="Gene3D" id="3.90.280.10">
    <property type="entry name" value="PEBP-like"/>
    <property type="match status" value="1"/>
</dbReference>
<dbReference type="OrthoDB" id="2506647at2759"/>
<accession>A0A814DG53</accession>
<protein>
    <submittedName>
        <fullName evidence="1">Uncharacterized protein</fullName>
    </submittedName>
</protein>